<evidence type="ECO:0000313" key="1">
    <source>
        <dbReference type="EMBL" id="KOC63903.1"/>
    </source>
</evidence>
<dbReference type="EMBL" id="KQ414683">
    <property type="protein sequence ID" value="KOC63903.1"/>
    <property type="molecule type" value="Genomic_DNA"/>
</dbReference>
<protein>
    <submittedName>
        <fullName evidence="1">Uncharacterized protein</fullName>
    </submittedName>
</protein>
<gene>
    <name evidence="1" type="ORF">WH47_02224</name>
</gene>
<dbReference type="OrthoDB" id="6332063at2759"/>
<evidence type="ECO:0000313" key="2">
    <source>
        <dbReference type="Proteomes" id="UP000053825"/>
    </source>
</evidence>
<proteinExistence type="predicted"/>
<accession>A0A0L7QZ80</accession>
<dbReference type="Proteomes" id="UP000053825">
    <property type="component" value="Unassembled WGS sequence"/>
</dbReference>
<sequence>MHGARALVCACRVTMVACVYIMPESRESETIETSTVKETRVPQRRINDNMKKHCLFVLLVALVATLLHTADAVEQSICPPENCVPEWKCDSLLVGGLCPQSCDTCCSVLKPEYRTHCRHFGGECMDRCNENLQHPVVDCPPGKVCCTLV</sequence>
<name>A0A0L7QZ80_9HYME</name>
<keyword evidence="2" id="KW-1185">Reference proteome</keyword>
<reference evidence="1 2" key="1">
    <citation type="submission" date="2015-07" db="EMBL/GenBank/DDBJ databases">
        <title>The genome of Habropoda laboriosa.</title>
        <authorList>
            <person name="Pan H."/>
            <person name="Kapheim K."/>
        </authorList>
    </citation>
    <scope>NUCLEOTIDE SEQUENCE [LARGE SCALE GENOMIC DNA]</scope>
    <source>
        <strain evidence="1">0110345459</strain>
    </source>
</reference>
<dbReference type="AlphaFoldDB" id="A0A0L7QZ80"/>
<organism evidence="1 2">
    <name type="scientific">Habropoda laboriosa</name>
    <dbReference type="NCBI Taxonomy" id="597456"/>
    <lineage>
        <taxon>Eukaryota</taxon>
        <taxon>Metazoa</taxon>
        <taxon>Ecdysozoa</taxon>
        <taxon>Arthropoda</taxon>
        <taxon>Hexapoda</taxon>
        <taxon>Insecta</taxon>
        <taxon>Pterygota</taxon>
        <taxon>Neoptera</taxon>
        <taxon>Endopterygota</taxon>
        <taxon>Hymenoptera</taxon>
        <taxon>Apocrita</taxon>
        <taxon>Aculeata</taxon>
        <taxon>Apoidea</taxon>
        <taxon>Anthophila</taxon>
        <taxon>Apidae</taxon>
        <taxon>Habropoda</taxon>
    </lineage>
</organism>